<sequence>MPAPTHAHRTVHRIEPGDHVVVCGAGPAGLTAAYQLAKQDVPVTVLESDHVVGGISRTVQHDGYRFDLGGHRFFTRIAPVQAMWEELLGDDLLDVPRLSRIHYAGKFFHYPLRAGNALKGLGPRDAIRILASYARARLRPSPVEENFEQWVTNRFGRHLYEIFFKTYTEKVWGIPCTEIRAEWAAQRIQNLSLTRAVLSANPLTRRAGDVRTLIDSFKYPRLGPGQMWERCRDRIVERGGEVRTGHRVTALEVRDGRVVAARVAGPDGEERIEAQHVISTMPLDTLVAALGDAATPDARAAASGLSFRALLVVALVVDDETPFPDNWIYVHTPHFRVGRVQNFRNWSAALTPEPGRTCLGMEYFCTEGDDVWSLDDAALVQLATRELGALGLAGGARVVDGVVVRVPKAYPVYDASYRARVDVVRGCLDAIPNLHTVGRNGMHKYNNQDHSMYTAMLTVENLCGASHDVWAVNTDSEYHEAQRVVPREARRTGPAFVFGRAASRAPSEA</sequence>
<dbReference type="RefSeq" id="WP_025409956.1">
    <property type="nucleotide sequence ID" value="NZ_CP007128.1"/>
</dbReference>
<dbReference type="GO" id="GO:0050660">
    <property type="term" value="F:flavin adenine dinucleotide binding"/>
    <property type="evidence" value="ECO:0007669"/>
    <property type="project" value="TreeGrafter"/>
</dbReference>
<reference evidence="2 3" key="1">
    <citation type="journal article" date="2014" name="Genome Announc.">
        <title>Genome Sequence and Methylome of Soil Bacterium Gemmatirosa kalamazoonensis KBS708T, a Member of the Rarely Cultivated Gemmatimonadetes Phylum.</title>
        <authorList>
            <person name="Debruyn J.M."/>
            <person name="Radosevich M."/>
            <person name="Wommack K.E."/>
            <person name="Polson S.W."/>
            <person name="Hauser L.J."/>
            <person name="Fawaz M.N."/>
            <person name="Korlach J."/>
            <person name="Tsai Y.C."/>
        </authorList>
    </citation>
    <scope>NUCLEOTIDE SEQUENCE [LARGE SCALE GENOMIC DNA]</scope>
    <source>
        <strain evidence="2 3">KBS708</strain>
    </source>
</reference>
<dbReference type="NCBIfam" id="NF005547">
    <property type="entry name" value="PRK07208.1-3"/>
    <property type="match status" value="1"/>
</dbReference>
<dbReference type="InterPro" id="IPR002937">
    <property type="entry name" value="Amino_oxidase"/>
</dbReference>
<dbReference type="eggNOG" id="COG1232">
    <property type="taxonomic scope" value="Bacteria"/>
</dbReference>
<dbReference type="NCBIfam" id="NF005548">
    <property type="entry name" value="PRK07208.1-4"/>
    <property type="match status" value="1"/>
</dbReference>
<protein>
    <submittedName>
        <fullName evidence="2">Amine oxidase</fullName>
    </submittedName>
</protein>
<dbReference type="Gene3D" id="3.50.50.60">
    <property type="entry name" value="FAD/NAD(P)-binding domain"/>
    <property type="match status" value="1"/>
</dbReference>
<evidence type="ECO:0000259" key="1">
    <source>
        <dbReference type="Pfam" id="PF01593"/>
    </source>
</evidence>
<dbReference type="GO" id="GO:0005829">
    <property type="term" value="C:cytosol"/>
    <property type="evidence" value="ECO:0007669"/>
    <property type="project" value="TreeGrafter"/>
</dbReference>
<dbReference type="PATRIC" id="fig|861299.3.peg.892"/>
<keyword evidence="3" id="KW-1185">Reference proteome</keyword>
<organism evidence="2 3">
    <name type="scientific">Gemmatirosa kalamazoonensis</name>
    <dbReference type="NCBI Taxonomy" id="861299"/>
    <lineage>
        <taxon>Bacteria</taxon>
        <taxon>Pseudomonadati</taxon>
        <taxon>Gemmatimonadota</taxon>
        <taxon>Gemmatimonadia</taxon>
        <taxon>Gemmatimonadales</taxon>
        <taxon>Gemmatimonadaceae</taxon>
        <taxon>Gemmatirosa</taxon>
    </lineage>
</organism>
<dbReference type="GO" id="GO:0016491">
    <property type="term" value="F:oxidoreductase activity"/>
    <property type="evidence" value="ECO:0007669"/>
    <property type="project" value="InterPro"/>
</dbReference>
<dbReference type="PRINTS" id="PR00419">
    <property type="entry name" value="ADXRDTASE"/>
</dbReference>
<dbReference type="Proteomes" id="UP000019151">
    <property type="component" value="Chromosome"/>
</dbReference>
<evidence type="ECO:0000313" key="2">
    <source>
        <dbReference type="EMBL" id="AHG88416.1"/>
    </source>
</evidence>
<dbReference type="InterPro" id="IPR036188">
    <property type="entry name" value="FAD/NAD-bd_sf"/>
</dbReference>
<dbReference type="Pfam" id="PF01593">
    <property type="entry name" value="Amino_oxidase"/>
    <property type="match status" value="1"/>
</dbReference>
<proteinExistence type="predicted"/>
<dbReference type="HOGENOM" id="CLU_026719_1_0_0"/>
<gene>
    <name evidence="2" type="ORF">J421_0879</name>
</gene>
<dbReference type="PANTHER" id="PTHR21197">
    <property type="entry name" value="UDP-GALACTOPYRANOSE MUTASE"/>
    <property type="match status" value="1"/>
</dbReference>
<dbReference type="PANTHER" id="PTHR21197:SF0">
    <property type="entry name" value="UDP-GALACTOPYRANOSE MUTASE"/>
    <property type="match status" value="1"/>
</dbReference>
<dbReference type="NCBIfam" id="NF005545">
    <property type="entry name" value="PRK07208.1-1"/>
    <property type="match status" value="1"/>
</dbReference>
<dbReference type="InParanoid" id="W0RC96"/>
<dbReference type="AlphaFoldDB" id="W0RC96"/>
<evidence type="ECO:0000313" key="3">
    <source>
        <dbReference type="Proteomes" id="UP000019151"/>
    </source>
</evidence>
<name>W0RC96_9BACT</name>
<dbReference type="GO" id="GO:0008767">
    <property type="term" value="F:UDP-galactopyranose mutase activity"/>
    <property type="evidence" value="ECO:0007669"/>
    <property type="project" value="TreeGrafter"/>
</dbReference>
<dbReference type="SUPFAM" id="SSF51905">
    <property type="entry name" value="FAD/NAD(P)-binding domain"/>
    <property type="match status" value="1"/>
</dbReference>
<dbReference type="STRING" id="861299.J421_0879"/>
<dbReference type="EMBL" id="CP007128">
    <property type="protein sequence ID" value="AHG88416.1"/>
    <property type="molecule type" value="Genomic_DNA"/>
</dbReference>
<feature type="domain" description="Amine oxidase" evidence="1">
    <location>
        <begin position="28"/>
        <end position="411"/>
    </location>
</feature>
<dbReference type="KEGG" id="gba:J421_0879"/>
<accession>W0RC96</accession>